<name>A0AAU9K5Y8_9CILI</name>
<evidence type="ECO:0000256" key="1">
    <source>
        <dbReference type="ARBA" id="ARBA00022679"/>
    </source>
</evidence>
<gene>
    <name evidence="4" type="ORF">BSTOLATCC_MIC52454</name>
</gene>
<feature type="domain" description="Rhodanese" evidence="3">
    <location>
        <begin position="17"/>
        <end position="132"/>
    </location>
</feature>
<dbReference type="SUPFAM" id="SSF52821">
    <property type="entry name" value="Rhodanese/Cell cycle control phosphatase"/>
    <property type="match status" value="2"/>
</dbReference>
<evidence type="ECO:0000259" key="3">
    <source>
        <dbReference type="PROSITE" id="PS50206"/>
    </source>
</evidence>
<dbReference type="InterPro" id="IPR001763">
    <property type="entry name" value="Rhodanese-like_dom"/>
</dbReference>
<reference evidence="4" key="1">
    <citation type="submission" date="2021-09" db="EMBL/GenBank/DDBJ databases">
        <authorList>
            <consortium name="AG Swart"/>
            <person name="Singh M."/>
            <person name="Singh A."/>
            <person name="Seah K."/>
            <person name="Emmerich C."/>
        </authorList>
    </citation>
    <scope>NUCLEOTIDE SEQUENCE</scope>
    <source>
        <strain evidence="4">ATCC30299</strain>
    </source>
</reference>
<dbReference type="GO" id="GO:0004792">
    <property type="term" value="F:thiosulfate-cyanide sulfurtransferase activity"/>
    <property type="evidence" value="ECO:0007669"/>
    <property type="project" value="TreeGrafter"/>
</dbReference>
<evidence type="ECO:0000256" key="2">
    <source>
        <dbReference type="ARBA" id="ARBA00022737"/>
    </source>
</evidence>
<evidence type="ECO:0000313" key="4">
    <source>
        <dbReference type="EMBL" id="CAG9331048.1"/>
    </source>
</evidence>
<dbReference type="InterPro" id="IPR045078">
    <property type="entry name" value="TST/MPST-like"/>
</dbReference>
<dbReference type="InterPro" id="IPR036873">
    <property type="entry name" value="Rhodanese-like_dom_sf"/>
</dbReference>
<evidence type="ECO:0000313" key="5">
    <source>
        <dbReference type="Proteomes" id="UP001162131"/>
    </source>
</evidence>
<dbReference type="PROSITE" id="PS50206">
    <property type="entry name" value="RHODANESE_3"/>
    <property type="match status" value="2"/>
</dbReference>
<proteinExistence type="predicted"/>
<organism evidence="4 5">
    <name type="scientific">Blepharisma stoltei</name>
    <dbReference type="NCBI Taxonomy" id="1481888"/>
    <lineage>
        <taxon>Eukaryota</taxon>
        <taxon>Sar</taxon>
        <taxon>Alveolata</taxon>
        <taxon>Ciliophora</taxon>
        <taxon>Postciliodesmatophora</taxon>
        <taxon>Heterotrichea</taxon>
        <taxon>Heterotrichida</taxon>
        <taxon>Blepharismidae</taxon>
        <taxon>Blepharisma</taxon>
    </lineage>
</organism>
<dbReference type="AlphaFoldDB" id="A0AAU9K5Y8"/>
<dbReference type="SMART" id="SM00450">
    <property type="entry name" value="RHOD"/>
    <property type="match status" value="2"/>
</dbReference>
<dbReference type="PANTHER" id="PTHR11364:SF27">
    <property type="entry name" value="SULFURTRANSFERASE"/>
    <property type="match status" value="1"/>
</dbReference>
<protein>
    <recommendedName>
        <fullName evidence="3">Rhodanese domain-containing protein</fullName>
    </recommendedName>
</protein>
<feature type="domain" description="Rhodanese" evidence="3">
    <location>
        <begin position="177"/>
        <end position="270"/>
    </location>
</feature>
<keyword evidence="2" id="KW-0677">Repeat</keyword>
<keyword evidence="1" id="KW-0808">Transferase</keyword>
<sequence length="270" mass="30300">MEGRIFVDTQSANDMLNSDSAYIIDSTLLNNEDSRRKFIQCRIRGAKYFNITEIRDTTASISLAWPTAAQFAEAMVKIEIPNNGKSVIVYDQTGIGTASRAWVMLKYFGYPNVFILDGGLPKWLSERRPTDTGEYLITHSLPVNPFHYITSEHHEMRALINTVEQVVNQLKNGDLSTTIWDARPPNTFQNGSVPGAINFSASNFFNDDKTVKSQDEVRSLHSQNGLSNGVITSCFKGNFASLAYVLQKYAGNDNVRVYTGSYEEWKKLKG</sequence>
<comment type="caution">
    <text evidence="4">The sequence shown here is derived from an EMBL/GenBank/DDBJ whole genome shotgun (WGS) entry which is preliminary data.</text>
</comment>
<dbReference type="EMBL" id="CAJZBQ010000052">
    <property type="protein sequence ID" value="CAG9331048.1"/>
    <property type="molecule type" value="Genomic_DNA"/>
</dbReference>
<dbReference type="Gene3D" id="3.40.250.10">
    <property type="entry name" value="Rhodanese-like domain"/>
    <property type="match status" value="2"/>
</dbReference>
<dbReference type="Pfam" id="PF00581">
    <property type="entry name" value="Rhodanese"/>
    <property type="match status" value="2"/>
</dbReference>
<dbReference type="CDD" id="cd01448">
    <property type="entry name" value="TST_Repeat_1"/>
    <property type="match status" value="1"/>
</dbReference>
<dbReference type="PANTHER" id="PTHR11364">
    <property type="entry name" value="THIOSULFATE SULFERTANSFERASE"/>
    <property type="match status" value="1"/>
</dbReference>
<dbReference type="Proteomes" id="UP001162131">
    <property type="component" value="Unassembled WGS sequence"/>
</dbReference>
<keyword evidence="5" id="KW-1185">Reference proteome</keyword>
<accession>A0AAU9K5Y8</accession>